<organism evidence="1 2">
    <name type="scientific">Hanseniaspora opuntiae</name>
    <dbReference type="NCBI Taxonomy" id="211096"/>
    <lineage>
        <taxon>Eukaryota</taxon>
        <taxon>Fungi</taxon>
        <taxon>Dikarya</taxon>
        <taxon>Ascomycota</taxon>
        <taxon>Saccharomycotina</taxon>
        <taxon>Saccharomycetes</taxon>
        <taxon>Saccharomycodales</taxon>
        <taxon>Saccharomycodaceae</taxon>
        <taxon>Hanseniaspora</taxon>
    </lineage>
</organism>
<protein>
    <submittedName>
        <fullName evidence="1">Uncharacterized protein</fullName>
    </submittedName>
</protein>
<keyword evidence="2" id="KW-1185">Reference proteome</keyword>
<evidence type="ECO:0000313" key="2">
    <source>
        <dbReference type="Proteomes" id="UP000095605"/>
    </source>
</evidence>
<reference evidence="2" key="1">
    <citation type="journal article" date="2016" name="Genome Announc.">
        <title>Genome sequences of three species of Hanseniaspora isolated from spontaneous wine fermentations.</title>
        <authorList>
            <person name="Sternes P.R."/>
            <person name="Lee D."/>
            <person name="Kutyna D.R."/>
            <person name="Borneman A.R."/>
        </authorList>
    </citation>
    <scope>NUCLEOTIDE SEQUENCE [LARGE SCALE GENOMIC DNA]</scope>
    <source>
        <strain evidence="2">AWRI3578</strain>
    </source>
</reference>
<evidence type="ECO:0000313" key="1">
    <source>
        <dbReference type="EMBL" id="OEJ87695.1"/>
    </source>
</evidence>
<sequence>MSDFAKTYGFKNQNVKTFKNPFGGAPLYKFPFPRKVYGNNWPLFAGFIISAALFTKAGDLMQHTGEYAEDNQNSKVVQSKFFGGGH</sequence>
<gene>
    <name evidence="1" type="ORF">AWRI3578_g2301</name>
</gene>
<comment type="caution">
    <text evidence="1">The sequence shown here is derived from an EMBL/GenBank/DDBJ whole genome shotgun (WGS) entry which is preliminary data.</text>
</comment>
<dbReference type="OrthoDB" id="3969544at2759"/>
<dbReference type="EMBL" id="LPNL01000004">
    <property type="protein sequence ID" value="OEJ87695.1"/>
    <property type="molecule type" value="Genomic_DNA"/>
</dbReference>
<dbReference type="Proteomes" id="UP000095605">
    <property type="component" value="Unassembled WGS sequence"/>
</dbReference>
<proteinExistence type="predicted"/>
<dbReference type="AlphaFoldDB" id="A0A1E5RLD3"/>
<accession>A0A1E5RLD3</accession>
<name>A0A1E5RLD3_9ASCO</name>